<dbReference type="InterPro" id="IPR029072">
    <property type="entry name" value="YebC-like"/>
</dbReference>
<evidence type="ECO:0000259" key="5">
    <source>
        <dbReference type="Pfam" id="PF01709"/>
    </source>
</evidence>
<dbReference type="SUPFAM" id="SSF75625">
    <property type="entry name" value="YebC-like"/>
    <property type="match status" value="1"/>
</dbReference>
<keyword evidence="4" id="KW-0963">Cytoplasm</keyword>
<accession>K2BB01</accession>
<feature type="domain" description="TACO1/YebC-like second and third" evidence="5">
    <location>
        <begin position="80"/>
        <end position="237"/>
    </location>
</feature>
<evidence type="ECO:0000313" key="7">
    <source>
        <dbReference type="EMBL" id="EKD65943.1"/>
    </source>
</evidence>
<dbReference type="Pfam" id="PF20772">
    <property type="entry name" value="TACO1_YebC_N"/>
    <property type="match status" value="1"/>
</dbReference>
<dbReference type="InterPro" id="IPR026564">
    <property type="entry name" value="Transcrip_reg_TACO1-like_dom3"/>
</dbReference>
<feature type="domain" description="TACO1/YebC-like N-terminal" evidence="6">
    <location>
        <begin position="7"/>
        <end position="72"/>
    </location>
</feature>
<dbReference type="InterPro" id="IPR017856">
    <property type="entry name" value="Integrase-like_N"/>
</dbReference>
<evidence type="ECO:0000256" key="2">
    <source>
        <dbReference type="ARBA" id="ARBA00023015"/>
    </source>
</evidence>
<dbReference type="PANTHER" id="PTHR12532:SF0">
    <property type="entry name" value="TRANSLATIONAL ACTIVATOR OF CYTOCHROME C OXIDASE 1"/>
    <property type="match status" value="1"/>
</dbReference>
<sequence>MWRGPVIERKRSLTNALKWKVFTIHAKLIAMAAQKWWDPDKNPTLFDAIEKAKKANVPNDNIARAIKKWTGEDKSWAQIQEIFYEWYWVGWVGIIAKTLTDNKNRTTSSVRHIFNKYGWNLWETWAVSSFWFKFMGVILVNLNWKKLEDIEEIIIESGADDYSLEDENQVKIISEKQNMWNVLKFLKESGLEIAENSLEFIPQNFISITLFDKAAKIIKLIEDLEEDEDVEKVWHNYDIPDNLQLQVIEAMEKARFRT</sequence>
<dbReference type="Gene3D" id="3.30.70.980">
    <property type="match status" value="2"/>
</dbReference>
<gene>
    <name evidence="7" type="ORF">ACD_49C00074G0020</name>
</gene>
<dbReference type="AlphaFoldDB" id="K2BB01"/>
<dbReference type="InterPro" id="IPR002876">
    <property type="entry name" value="Transcrip_reg_TACO1-like"/>
</dbReference>
<name>K2BB01_9BACT</name>
<reference evidence="7" key="1">
    <citation type="journal article" date="2012" name="Science">
        <title>Fermentation, hydrogen, and sulfur metabolism in multiple uncultivated bacterial phyla.</title>
        <authorList>
            <person name="Wrighton K.C."/>
            <person name="Thomas B.C."/>
            <person name="Sharon I."/>
            <person name="Miller C.S."/>
            <person name="Castelle C.J."/>
            <person name="VerBerkmoes N.C."/>
            <person name="Wilkins M.J."/>
            <person name="Hettich R.L."/>
            <person name="Lipton M.S."/>
            <person name="Williams K.H."/>
            <person name="Long P.E."/>
            <person name="Banfield J.F."/>
        </authorList>
    </citation>
    <scope>NUCLEOTIDE SEQUENCE [LARGE SCALE GENOMIC DNA]</scope>
</reference>
<dbReference type="InterPro" id="IPR048300">
    <property type="entry name" value="TACO1_YebC-like_2nd/3rd_dom"/>
</dbReference>
<dbReference type="GO" id="GO:0005829">
    <property type="term" value="C:cytosol"/>
    <property type="evidence" value="ECO:0007669"/>
    <property type="project" value="TreeGrafter"/>
</dbReference>
<evidence type="ECO:0000256" key="4">
    <source>
        <dbReference type="HAMAP-Rule" id="MF_00693"/>
    </source>
</evidence>
<dbReference type="HAMAP" id="MF_00693">
    <property type="entry name" value="Transcrip_reg_TACO1"/>
    <property type="match status" value="1"/>
</dbReference>
<keyword evidence="3 4" id="KW-0804">Transcription</keyword>
<dbReference type="Gene3D" id="1.10.10.200">
    <property type="match status" value="1"/>
</dbReference>
<comment type="subcellular location">
    <subcellularLocation>
        <location evidence="4">Cytoplasm</location>
    </subcellularLocation>
</comment>
<organism evidence="7">
    <name type="scientific">uncultured bacterium</name>
    <name type="common">gcode 4</name>
    <dbReference type="NCBI Taxonomy" id="1234023"/>
    <lineage>
        <taxon>Bacteria</taxon>
        <taxon>environmental samples</taxon>
    </lineage>
</organism>
<dbReference type="Pfam" id="PF01709">
    <property type="entry name" value="Transcrip_reg"/>
    <property type="match status" value="1"/>
</dbReference>
<proteinExistence type="inferred from homology"/>
<dbReference type="GO" id="GO:0006355">
    <property type="term" value="P:regulation of DNA-templated transcription"/>
    <property type="evidence" value="ECO:0007669"/>
    <property type="project" value="UniProtKB-UniRule"/>
</dbReference>
<evidence type="ECO:0000259" key="6">
    <source>
        <dbReference type="Pfam" id="PF20772"/>
    </source>
</evidence>
<dbReference type="InterPro" id="IPR049083">
    <property type="entry name" value="TACO1_YebC_N"/>
</dbReference>
<dbReference type="GO" id="GO:0003677">
    <property type="term" value="F:DNA binding"/>
    <property type="evidence" value="ECO:0007669"/>
    <property type="project" value="UniProtKB-UniRule"/>
</dbReference>
<evidence type="ECO:0000256" key="3">
    <source>
        <dbReference type="ARBA" id="ARBA00023163"/>
    </source>
</evidence>
<protein>
    <recommendedName>
        <fullName evidence="4">Probable transcriptional regulatory protein ACD_49C00074G0020</fullName>
    </recommendedName>
</protein>
<dbReference type="EMBL" id="AMFJ01021660">
    <property type="protein sequence ID" value="EKD65943.1"/>
    <property type="molecule type" value="Genomic_DNA"/>
</dbReference>
<keyword evidence="4" id="KW-0238">DNA-binding</keyword>
<comment type="similarity">
    <text evidence="1 4">Belongs to the TACO1 family.</text>
</comment>
<keyword evidence="2 4" id="KW-0805">Transcription regulation</keyword>
<comment type="caution">
    <text evidence="7">The sequence shown here is derived from an EMBL/GenBank/DDBJ whole genome shotgun (WGS) entry which is preliminary data.</text>
</comment>
<evidence type="ECO:0000256" key="1">
    <source>
        <dbReference type="ARBA" id="ARBA00008724"/>
    </source>
</evidence>
<dbReference type="PANTHER" id="PTHR12532">
    <property type="entry name" value="TRANSLATIONAL ACTIVATOR OF CYTOCHROME C OXIDASE 1"/>
    <property type="match status" value="1"/>
</dbReference>